<sequence length="70" mass="7896">DVTAIQMQLDYRESAFHGTEEAFPSAKISPHKILCMEDLELRPRIAAISMKNATIKNERVEFMTKELGSG</sequence>
<feature type="non-terminal residue" evidence="1">
    <location>
        <position position="1"/>
    </location>
</feature>
<evidence type="ECO:0000313" key="2">
    <source>
        <dbReference type="Proteomes" id="UP001163046"/>
    </source>
</evidence>
<dbReference type="Proteomes" id="UP001163046">
    <property type="component" value="Unassembled WGS sequence"/>
</dbReference>
<organism evidence="1 2">
    <name type="scientific">Desmophyllum pertusum</name>
    <dbReference type="NCBI Taxonomy" id="174260"/>
    <lineage>
        <taxon>Eukaryota</taxon>
        <taxon>Metazoa</taxon>
        <taxon>Cnidaria</taxon>
        <taxon>Anthozoa</taxon>
        <taxon>Hexacorallia</taxon>
        <taxon>Scleractinia</taxon>
        <taxon>Caryophylliina</taxon>
        <taxon>Caryophylliidae</taxon>
        <taxon>Desmophyllum</taxon>
    </lineage>
</organism>
<evidence type="ECO:0000313" key="1">
    <source>
        <dbReference type="EMBL" id="KAJ7393243.1"/>
    </source>
</evidence>
<dbReference type="AlphaFoldDB" id="A0A9X0A4C7"/>
<name>A0A9X0A4C7_9CNID</name>
<reference evidence="1" key="1">
    <citation type="submission" date="2023-01" db="EMBL/GenBank/DDBJ databases">
        <title>Genome assembly of the deep-sea coral Lophelia pertusa.</title>
        <authorList>
            <person name="Herrera S."/>
            <person name="Cordes E."/>
        </authorList>
    </citation>
    <scope>NUCLEOTIDE SEQUENCE</scope>
    <source>
        <strain evidence="1">USNM1676648</strain>
        <tissue evidence="1">Polyp</tissue>
    </source>
</reference>
<accession>A0A9X0A4C7</accession>
<dbReference type="EMBL" id="MU825398">
    <property type="protein sequence ID" value="KAJ7393243.1"/>
    <property type="molecule type" value="Genomic_DNA"/>
</dbReference>
<keyword evidence="2" id="KW-1185">Reference proteome</keyword>
<proteinExistence type="predicted"/>
<gene>
    <name evidence="1" type="ORF">OS493_006212</name>
</gene>
<comment type="caution">
    <text evidence="1">The sequence shown here is derived from an EMBL/GenBank/DDBJ whole genome shotgun (WGS) entry which is preliminary data.</text>
</comment>
<protein>
    <submittedName>
        <fullName evidence="1">Uncharacterized protein</fullName>
    </submittedName>
</protein>